<dbReference type="Proteomes" id="UP000002280">
    <property type="component" value="Chromosome 6"/>
</dbReference>
<dbReference type="GO" id="GO:0043123">
    <property type="term" value="P:positive regulation of canonical NF-kappaB signal transduction"/>
    <property type="evidence" value="ECO:0007669"/>
    <property type="project" value="Ensembl"/>
</dbReference>
<dbReference type="Ensembl" id="ENSMODT00000005346.4">
    <property type="protein sequence ID" value="ENSMODP00000005233.3"/>
    <property type="gene ID" value="ENSMODG00000004246.4"/>
</dbReference>
<dbReference type="SMART" id="SM00082">
    <property type="entry name" value="LRRCT"/>
    <property type="match status" value="1"/>
</dbReference>
<dbReference type="PANTHER" id="PTHR31450:SF4">
    <property type="entry name" value="LEUCINE-RICH REPEAT-CONTAINING PROTEIN 19"/>
    <property type="match status" value="1"/>
</dbReference>
<dbReference type="FunCoup" id="F6UB43">
    <property type="interactions" value="83"/>
</dbReference>
<evidence type="ECO:0000313" key="15">
    <source>
        <dbReference type="Proteomes" id="UP000002280"/>
    </source>
</evidence>
<dbReference type="OMA" id="EVKCNFT"/>
<evidence type="ECO:0000256" key="8">
    <source>
        <dbReference type="ARBA" id="ARBA00023180"/>
    </source>
</evidence>
<reference evidence="14" key="3">
    <citation type="submission" date="2025-09" db="UniProtKB">
        <authorList>
            <consortium name="Ensembl"/>
        </authorList>
    </citation>
    <scope>IDENTIFICATION</scope>
</reference>
<dbReference type="InterPro" id="IPR000483">
    <property type="entry name" value="Cys-rich_flank_reg_C"/>
</dbReference>
<dbReference type="FunFam" id="3.80.10.10:FF:000732">
    <property type="entry name" value="GD11101"/>
    <property type="match status" value="1"/>
</dbReference>
<reference evidence="14 15" key="1">
    <citation type="journal article" date="2007" name="Nature">
        <title>Genome of the marsupial Monodelphis domestica reveals innovation in non-coding sequences.</title>
        <authorList>
            <person name="Mikkelsen T.S."/>
            <person name="Wakefield M.J."/>
            <person name="Aken B."/>
            <person name="Amemiya C.T."/>
            <person name="Chang J.L."/>
            <person name="Duke S."/>
            <person name="Garber M."/>
            <person name="Gentles A.J."/>
            <person name="Goodstadt L."/>
            <person name="Heger A."/>
            <person name="Jurka J."/>
            <person name="Kamal M."/>
            <person name="Mauceli E."/>
            <person name="Searle S.M."/>
            <person name="Sharpe T."/>
            <person name="Baker M.L."/>
            <person name="Batzer M.A."/>
            <person name="Benos P.V."/>
            <person name="Belov K."/>
            <person name="Clamp M."/>
            <person name="Cook A."/>
            <person name="Cuff J."/>
            <person name="Das R."/>
            <person name="Davidow L."/>
            <person name="Deakin J.E."/>
            <person name="Fazzari M.J."/>
            <person name="Glass J.L."/>
            <person name="Grabherr M."/>
            <person name="Greally J.M."/>
            <person name="Gu W."/>
            <person name="Hore T.A."/>
            <person name="Huttley G.A."/>
            <person name="Kleber M."/>
            <person name="Jirtle R.L."/>
            <person name="Koina E."/>
            <person name="Lee J.T."/>
            <person name="Mahony S."/>
            <person name="Marra M.A."/>
            <person name="Miller R.D."/>
            <person name="Nicholls R.D."/>
            <person name="Oda M."/>
            <person name="Papenfuss A.T."/>
            <person name="Parra Z.E."/>
            <person name="Pollock D.D."/>
            <person name="Ray D.A."/>
            <person name="Schein J.E."/>
            <person name="Speed T.P."/>
            <person name="Thompson K."/>
            <person name="VandeBerg J.L."/>
            <person name="Wade C.M."/>
            <person name="Walker J.A."/>
            <person name="Waters P.D."/>
            <person name="Webber C."/>
            <person name="Weidman J.R."/>
            <person name="Xie X."/>
            <person name="Zody M.C."/>
            <person name="Baldwin J."/>
            <person name="Abdouelleil A."/>
            <person name="Abdulkadir J."/>
            <person name="Abebe A."/>
            <person name="Abera B."/>
            <person name="Abreu J."/>
            <person name="Acer S.C."/>
            <person name="Aftuck L."/>
            <person name="Alexander A."/>
            <person name="An P."/>
            <person name="Anderson E."/>
            <person name="Anderson S."/>
            <person name="Arachi H."/>
            <person name="Azer M."/>
            <person name="Bachantsang P."/>
            <person name="Barry A."/>
            <person name="Bayul T."/>
            <person name="Berlin A."/>
            <person name="Bessette D."/>
            <person name="Bloom T."/>
            <person name="Bloom T."/>
            <person name="Boguslavskiy L."/>
            <person name="Bonnet C."/>
            <person name="Boukhgalter B."/>
            <person name="Bourzgui I."/>
            <person name="Brown A."/>
            <person name="Cahill P."/>
            <person name="Channer S."/>
            <person name="Cheshatsang Y."/>
            <person name="Chuda L."/>
            <person name="Citroen M."/>
            <person name="Collymore A."/>
            <person name="Cooke P."/>
            <person name="Costello M."/>
            <person name="D'Aco K."/>
            <person name="Daza R."/>
            <person name="De Haan G."/>
            <person name="DeGray S."/>
            <person name="DeMaso C."/>
            <person name="Dhargay N."/>
            <person name="Dooley K."/>
            <person name="Dooley E."/>
            <person name="Doricent M."/>
            <person name="Dorje P."/>
            <person name="Dorjee K."/>
            <person name="Dupes A."/>
            <person name="Elong R."/>
            <person name="Falk J."/>
            <person name="Farina A."/>
            <person name="Faro S."/>
            <person name="Ferguson D."/>
            <person name="Fisher S."/>
            <person name="Foley C.D."/>
            <person name="Franke A."/>
            <person name="Friedrich D."/>
            <person name="Gadbois L."/>
            <person name="Gearin G."/>
            <person name="Gearin C.R."/>
            <person name="Giannoukos G."/>
            <person name="Goode T."/>
            <person name="Graham J."/>
            <person name="Grandbois E."/>
            <person name="Grewal S."/>
            <person name="Gyaltsen K."/>
            <person name="Hafez N."/>
            <person name="Hagos B."/>
            <person name="Hall J."/>
            <person name="Henson C."/>
            <person name="Hollinger A."/>
            <person name="Honan T."/>
            <person name="Huard M.D."/>
            <person name="Hughes L."/>
            <person name="Hurhula B."/>
            <person name="Husby M.E."/>
            <person name="Kamat A."/>
            <person name="Kanga B."/>
            <person name="Kashin S."/>
            <person name="Khazanovich D."/>
            <person name="Kisner P."/>
            <person name="Lance K."/>
            <person name="Lara M."/>
            <person name="Lee W."/>
            <person name="Lennon N."/>
            <person name="Letendre F."/>
            <person name="LeVine R."/>
            <person name="Lipovsky A."/>
            <person name="Liu X."/>
            <person name="Liu J."/>
            <person name="Liu S."/>
            <person name="Lokyitsang T."/>
            <person name="Lokyitsang Y."/>
            <person name="Lubonja R."/>
            <person name="Lui A."/>
            <person name="MacDonald P."/>
            <person name="Magnisalis V."/>
            <person name="Maru K."/>
            <person name="Matthews C."/>
            <person name="McCusker W."/>
            <person name="McDonough S."/>
            <person name="Mehta T."/>
            <person name="Meldrim J."/>
            <person name="Meneus L."/>
            <person name="Mihai O."/>
            <person name="Mihalev A."/>
            <person name="Mihova T."/>
            <person name="Mittelman R."/>
            <person name="Mlenga V."/>
            <person name="Montmayeur A."/>
            <person name="Mulrain L."/>
            <person name="Navidi A."/>
            <person name="Naylor J."/>
            <person name="Negash T."/>
            <person name="Nguyen T."/>
            <person name="Nguyen N."/>
            <person name="Nicol R."/>
            <person name="Norbu C."/>
            <person name="Norbu N."/>
            <person name="Novod N."/>
            <person name="O'Neill B."/>
            <person name="Osman S."/>
            <person name="Markiewicz E."/>
            <person name="Oyono O.L."/>
            <person name="Patti C."/>
            <person name="Phunkhang P."/>
            <person name="Pierre F."/>
            <person name="Priest M."/>
            <person name="Raghuraman S."/>
            <person name="Rege F."/>
            <person name="Reyes R."/>
            <person name="Rise C."/>
            <person name="Rogov P."/>
            <person name="Ross K."/>
            <person name="Ryan E."/>
            <person name="Settipalli S."/>
            <person name="Shea T."/>
            <person name="Sherpa N."/>
            <person name="Shi L."/>
            <person name="Shih D."/>
            <person name="Sparrow T."/>
            <person name="Spaulding J."/>
            <person name="Stalker J."/>
            <person name="Stange-Thomann N."/>
            <person name="Stavropoulos S."/>
            <person name="Stone C."/>
            <person name="Strader C."/>
            <person name="Tesfaye S."/>
            <person name="Thomson T."/>
            <person name="Thoulutsang Y."/>
            <person name="Thoulutsang D."/>
            <person name="Topham K."/>
            <person name="Topping I."/>
            <person name="Tsamla T."/>
            <person name="Vassiliev H."/>
            <person name="Vo A."/>
            <person name="Wangchuk T."/>
            <person name="Wangdi T."/>
            <person name="Weiand M."/>
            <person name="Wilkinson J."/>
            <person name="Wilson A."/>
            <person name="Yadav S."/>
            <person name="Young G."/>
            <person name="Yu Q."/>
            <person name="Zembek L."/>
            <person name="Zhong D."/>
            <person name="Zimmer A."/>
            <person name="Zwirko Z."/>
            <person name="Jaffe D.B."/>
            <person name="Alvarez P."/>
            <person name="Brockman W."/>
            <person name="Butler J."/>
            <person name="Chin C."/>
            <person name="Gnerre S."/>
            <person name="MacCallum I."/>
            <person name="Graves J.A."/>
            <person name="Ponting C.P."/>
            <person name="Breen M."/>
            <person name="Samollow P.B."/>
            <person name="Lander E.S."/>
            <person name="Lindblad-Toh K."/>
        </authorList>
    </citation>
    <scope>NUCLEOTIDE SEQUENCE [LARGE SCALE GENOMIC DNA]</scope>
</reference>
<sequence length="345" mass="39322">DGSQNFTAKNYTSVPQNINKNVTLLDLSYNQITLNNTDISILQAYVLLTELNLNNNKIVFLRNKSFGSLSNLEILSISSNSINTIEQNAFVGLGKLKQLCLRQNKISQINPYTFMPLKSLMALNLQDNMINYFDVPRQFQLEKINLHGNPWNCSCGLHNLQNWLNTSKVMLENENITMCSSPDALKNYSIKVASYKNGCHSKSLLTQFSNINFKSSANPTFFLYFNDTSDNKTKNAESEPSGKSWALLVGVVVVVTVTSMLIFIAIRCPTWYNFFFSYNHHRLDEQEADTYEGDFTVYPNSLPQTPDTNPDDSIVIFDQLSSFMVDEDGFIEDKYIDTQEMREEN</sequence>
<comment type="subcellular location">
    <subcellularLocation>
        <location evidence="1">Membrane</location>
        <topology evidence="1">Single-pass type I membrane protein</topology>
    </subcellularLocation>
</comment>
<dbReference type="PROSITE" id="PS51450">
    <property type="entry name" value="LRR"/>
    <property type="match status" value="1"/>
</dbReference>
<name>F6UB43_MONDO</name>
<evidence type="ECO:0000256" key="5">
    <source>
        <dbReference type="ARBA" id="ARBA00022737"/>
    </source>
</evidence>
<evidence type="ECO:0000256" key="4">
    <source>
        <dbReference type="ARBA" id="ARBA00022729"/>
    </source>
</evidence>
<dbReference type="GeneTree" id="ENSGT00940000161278"/>
<dbReference type="InParanoid" id="F6UB43"/>
<protein>
    <recommendedName>
        <fullName evidence="11">Leucine-rich repeat-containing protein 19</fullName>
    </recommendedName>
</protein>
<keyword evidence="15" id="KW-1185">Reference proteome</keyword>
<dbReference type="SUPFAM" id="SSF52058">
    <property type="entry name" value="L domain-like"/>
    <property type="match status" value="1"/>
</dbReference>
<evidence type="ECO:0000256" key="11">
    <source>
        <dbReference type="ARBA" id="ARBA00071470"/>
    </source>
</evidence>
<evidence type="ECO:0000256" key="2">
    <source>
        <dbReference type="ARBA" id="ARBA00022614"/>
    </source>
</evidence>
<keyword evidence="8" id="KW-0325">Glycoprotein</keyword>
<dbReference type="eggNOG" id="KOG0619">
    <property type="taxonomic scope" value="Eukaryota"/>
</dbReference>
<dbReference type="Pfam" id="PF15176">
    <property type="entry name" value="LRR19-TM"/>
    <property type="match status" value="1"/>
</dbReference>
<dbReference type="GO" id="GO:0048874">
    <property type="term" value="P:host-mediated modulation of intestinal microbiota composition"/>
    <property type="evidence" value="ECO:0007669"/>
    <property type="project" value="Ensembl"/>
</dbReference>
<keyword evidence="7 12" id="KW-0472">Membrane</keyword>
<evidence type="ECO:0000256" key="3">
    <source>
        <dbReference type="ARBA" id="ARBA00022692"/>
    </source>
</evidence>
<dbReference type="GO" id="GO:1901224">
    <property type="term" value="P:positive regulation of non-canonical NF-kappaB signal transduction"/>
    <property type="evidence" value="ECO:0000318"/>
    <property type="project" value="GO_Central"/>
</dbReference>
<evidence type="ECO:0000256" key="10">
    <source>
        <dbReference type="ARBA" id="ARBA00062004"/>
    </source>
</evidence>
<keyword evidence="5" id="KW-0677">Repeat</keyword>
<evidence type="ECO:0000259" key="13">
    <source>
        <dbReference type="SMART" id="SM00082"/>
    </source>
</evidence>
<dbReference type="Bgee" id="ENSMODG00000004246">
    <property type="expression patterns" value="Expressed in kidney and 9 other cell types or tissues"/>
</dbReference>
<evidence type="ECO:0000313" key="14">
    <source>
        <dbReference type="Ensembl" id="ENSMODP00000005233.3"/>
    </source>
</evidence>
<dbReference type="GO" id="GO:0002224">
    <property type="term" value="P:toll-like receptor signaling pathway"/>
    <property type="evidence" value="ECO:0000318"/>
    <property type="project" value="GO_Central"/>
</dbReference>
<feature type="transmembrane region" description="Helical" evidence="12">
    <location>
        <begin position="245"/>
        <end position="266"/>
    </location>
</feature>
<keyword evidence="3 12" id="KW-0812">Transmembrane</keyword>
<proteinExistence type="predicted"/>
<dbReference type="STRING" id="13616.ENSMODP00000005233"/>
<dbReference type="InterPro" id="IPR032675">
    <property type="entry name" value="LRR_dom_sf"/>
</dbReference>
<feature type="domain" description="LRRCT" evidence="13">
    <location>
        <begin position="149"/>
        <end position="200"/>
    </location>
</feature>
<dbReference type="FunFam" id="3.80.10.10:FF:000865">
    <property type="entry name" value="Leucine-rich repeat-containing protein 19"/>
    <property type="match status" value="1"/>
</dbReference>
<dbReference type="GO" id="GO:0050727">
    <property type="term" value="P:regulation of inflammatory response"/>
    <property type="evidence" value="ECO:0007669"/>
    <property type="project" value="Ensembl"/>
</dbReference>
<gene>
    <name evidence="14" type="primary">LRRC19</name>
</gene>
<organism evidence="14 15">
    <name type="scientific">Monodelphis domestica</name>
    <name type="common">Gray short-tailed opossum</name>
    <dbReference type="NCBI Taxonomy" id="13616"/>
    <lineage>
        <taxon>Eukaryota</taxon>
        <taxon>Metazoa</taxon>
        <taxon>Chordata</taxon>
        <taxon>Craniata</taxon>
        <taxon>Vertebrata</taxon>
        <taxon>Euteleostomi</taxon>
        <taxon>Mammalia</taxon>
        <taxon>Metatheria</taxon>
        <taxon>Didelphimorphia</taxon>
        <taxon>Didelphidae</taxon>
        <taxon>Monodelphis</taxon>
    </lineage>
</organism>
<keyword evidence="6 12" id="KW-1133">Transmembrane helix</keyword>
<dbReference type="Pfam" id="PF13855">
    <property type="entry name" value="LRR_8"/>
    <property type="match status" value="1"/>
</dbReference>
<dbReference type="InterPro" id="IPR003591">
    <property type="entry name" value="Leu-rich_rpt_typical-subtyp"/>
</dbReference>
<dbReference type="GO" id="GO:0001817">
    <property type="term" value="P:regulation of cytokine production"/>
    <property type="evidence" value="ECO:0007669"/>
    <property type="project" value="Ensembl"/>
</dbReference>
<dbReference type="PANTHER" id="PTHR31450">
    <property type="entry name" value="LEUCINE-RICH REPEAT-CONTAINING PROTEIN 19 LRRC19 FAMILY MEMBER"/>
    <property type="match status" value="1"/>
</dbReference>
<comment type="subunit">
    <text evidence="10">Interacts with TRAF2 and TRAF6.</text>
</comment>
<evidence type="ECO:0000256" key="12">
    <source>
        <dbReference type="SAM" id="Phobius"/>
    </source>
</evidence>
<keyword evidence="4" id="KW-0732">Signal</keyword>
<evidence type="ECO:0000256" key="9">
    <source>
        <dbReference type="ARBA" id="ARBA00055634"/>
    </source>
</evidence>
<comment type="function">
    <text evidence="9">Pathogen-recognition receptor which mediates the activation of TRAF2- and TRAF6 NF-kappa-B signaling pathways and induces the expression of pro-inflammatory cytokines. In kidney, prevents infection by uropathogenic bacteria by inducing the production of cytokines, chemokines and antimicrobial substances. In gut, involved in host-microbiota interactions, plays a critical role in promoting the recruitment of immune cells and intestinal inflammation.</text>
</comment>
<dbReference type="InterPro" id="IPR001611">
    <property type="entry name" value="Leu-rich_rpt"/>
</dbReference>
<dbReference type="AlphaFoldDB" id="F6UB43"/>
<reference evidence="14" key="2">
    <citation type="submission" date="2025-08" db="UniProtKB">
        <authorList>
            <consortium name="Ensembl"/>
        </authorList>
    </citation>
    <scope>IDENTIFICATION</scope>
</reference>
<evidence type="ECO:0000256" key="6">
    <source>
        <dbReference type="ARBA" id="ARBA00022989"/>
    </source>
</evidence>
<dbReference type="GO" id="GO:0038023">
    <property type="term" value="F:signaling receptor activity"/>
    <property type="evidence" value="ECO:0000318"/>
    <property type="project" value="GO_Central"/>
</dbReference>
<accession>F6UB43</accession>
<evidence type="ECO:0000256" key="7">
    <source>
        <dbReference type="ARBA" id="ARBA00023136"/>
    </source>
</evidence>
<dbReference type="GO" id="GO:0005886">
    <property type="term" value="C:plasma membrane"/>
    <property type="evidence" value="ECO:0000318"/>
    <property type="project" value="GO_Central"/>
</dbReference>
<keyword evidence="2" id="KW-0433">Leucine-rich repeat</keyword>
<dbReference type="SMART" id="SM00369">
    <property type="entry name" value="LRR_TYP"/>
    <property type="match status" value="4"/>
</dbReference>
<dbReference type="Gene3D" id="3.80.10.10">
    <property type="entry name" value="Ribonuclease Inhibitor"/>
    <property type="match status" value="2"/>
</dbReference>
<evidence type="ECO:0000256" key="1">
    <source>
        <dbReference type="ARBA" id="ARBA00004479"/>
    </source>
</evidence>
<dbReference type="HOGENOM" id="CLU_063696_1_0_1"/>